<dbReference type="KEGG" id="nvi:100119240"/>
<accession>A0A7M6UG81</accession>
<evidence type="ECO:0000256" key="8">
    <source>
        <dbReference type="ARBA" id="ARBA00022989"/>
    </source>
</evidence>
<evidence type="ECO:0000256" key="10">
    <source>
        <dbReference type="ARBA" id="ARBA00023136"/>
    </source>
</evidence>
<dbReference type="GO" id="GO:0006120">
    <property type="term" value="P:mitochondrial electron transport, NADH to ubiquinone"/>
    <property type="evidence" value="ECO:0007669"/>
    <property type="project" value="InterPro"/>
</dbReference>
<dbReference type="InParanoid" id="A0A7M6UG81"/>
<reference evidence="11" key="1">
    <citation type="submission" date="2021-01" db="UniProtKB">
        <authorList>
            <consortium name="EnsemblMetazoa"/>
        </authorList>
    </citation>
    <scope>IDENTIFICATION</scope>
</reference>
<dbReference type="PANTHER" id="PTHR13099">
    <property type="entry name" value="NADH-UBIQUINONE OXIDOREDUCTASE SUBUNIT B14.5B"/>
    <property type="match status" value="1"/>
</dbReference>
<evidence type="ECO:0000256" key="9">
    <source>
        <dbReference type="ARBA" id="ARBA00023128"/>
    </source>
</evidence>
<dbReference type="PANTHER" id="PTHR13099:SF0">
    <property type="entry name" value="NADH DEHYDROGENASE [UBIQUINONE] 1 SUBUNIT C2-RELATED"/>
    <property type="match status" value="1"/>
</dbReference>
<keyword evidence="9" id="KW-0496">Mitochondrion</keyword>
<keyword evidence="12" id="KW-1185">Reference proteome</keyword>
<organism evidence="11 12">
    <name type="scientific">Nasonia vitripennis</name>
    <name type="common">Parasitic wasp</name>
    <dbReference type="NCBI Taxonomy" id="7425"/>
    <lineage>
        <taxon>Eukaryota</taxon>
        <taxon>Metazoa</taxon>
        <taxon>Ecdysozoa</taxon>
        <taxon>Arthropoda</taxon>
        <taxon>Hexapoda</taxon>
        <taxon>Insecta</taxon>
        <taxon>Pterygota</taxon>
        <taxon>Neoptera</taxon>
        <taxon>Endopterygota</taxon>
        <taxon>Hymenoptera</taxon>
        <taxon>Apocrita</taxon>
        <taxon>Proctotrupomorpha</taxon>
        <taxon>Chalcidoidea</taxon>
        <taxon>Pteromalidae</taxon>
        <taxon>Pteromalinae</taxon>
        <taxon>Nasonia</taxon>
    </lineage>
</organism>
<evidence type="ECO:0000256" key="4">
    <source>
        <dbReference type="ARBA" id="ARBA00022660"/>
    </source>
</evidence>
<dbReference type="AlphaFoldDB" id="A0A7M6UG81"/>
<dbReference type="Pfam" id="PF06374">
    <property type="entry name" value="NDUF_C2"/>
    <property type="match status" value="1"/>
</dbReference>
<keyword evidence="10" id="KW-0472">Membrane</keyword>
<keyword evidence="6" id="KW-0999">Mitochondrion inner membrane</keyword>
<keyword evidence="3" id="KW-0813">Transport</keyword>
<keyword evidence="5" id="KW-0812">Transmembrane</keyword>
<evidence type="ECO:0000256" key="7">
    <source>
        <dbReference type="ARBA" id="ARBA00022982"/>
    </source>
</evidence>
<dbReference type="EnsemblMetazoa" id="GeneID_100119240M_001172326">
    <property type="protein sequence ID" value="NP_001165797"/>
    <property type="gene ID" value="GeneID_100119240dufc2"/>
</dbReference>
<comment type="subcellular location">
    <subcellularLocation>
        <location evidence="1">Mitochondrion inner membrane</location>
        <topology evidence="1">Single-pass membrane protein</topology>
        <orientation evidence="1">Matrix side</orientation>
    </subcellularLocation>
</comment>
<proteinExistence type="inferred from homology"/>
<evidence type="ECO:0000313" key="12">
    <source>
        <dbReference type="Proteomes" id="UP000002358"/>
    </source>
</evidence>
<evidence type="ECO:0000256" key="6">
    <source>
        <dbReference type="ARBA" id="ARBA00022792"/>
    </source>
</evidence>
<dbReference type="GO" id="GO:0005743">
    <property type="term" value="C:mitochondrial inner membrane"/>
    <property type="evidence" value="ECO:0007669"/>
    <property type="project" value="UniProtKB-SubCell"/>
</dbReference>
<evidence type="ECO:0000313" key="11">
    <source>
        <dbReference type="EnsemblMetazoa" id="NP_001165797"/>
    </source>
</evidence>
<evidence type="ECO:0000256" key="1">
    <source>
        <dbReference type="ARBA" id="ARBA00004298"/>
    </source>
</evidence>
<dbReference type="OrthoDB" id="6329847at2759"/>
<evidence type="ECO:0000256" key="3">
    <source>
        <dbReference type="ARBA" id="ARBA00022448"/>
    </source>
</evidence>
<keyword evidence="8" id="KW-1133">Transmembrane helix</keyword>
<dbReference type="Proteomes" id="UP000002358">
    <property type="component" value="Chromosome 4"/>
</dbReference>
<evidence type="ECO:0008006" key="13">
    <source>
        <dbReference type="Google" id="ProtNLM"/>
    </source>
</evidence>
<evidence type="ECO:0000256" key="2">
    <source>
        <dbReference type="ARBA" id="ARBA00008674"/>
    </source>
</evidence>
<dbReference type="SMR" id="A0A7M6UG81"/>
<evidence type="ECO:0000256" key="5">
    <source>
        <dbReference type="ARBA" id="ARBA00022692"/>
    </source>
</evidence>
<comment type="similarity">
    <text evidence="2">Belongs to the complex I NDUFC2 subunit family.</text>
</comment>
<sequence length="120" mass="14147">MTTENPDIQWALDLLTPDPNYQENFISKNYPWIVWPFVSLGGNAYVTYLQGRPWYSGVRRYTFALTAGLIAAKVLKDAKYHREAERDAVMRHYIKLHPEDFPPPVRKTFNEELRDWVACR</sequence>
<keyword evidence="7" id="KW-0249">Electron transport</keyword>
<dbReference type="OMA" id="PIWNPMA"/>
<name>A0A7M6UG81_NASVI</name>
<gene>
    <name evidence="11" type="primary">100119240</name>
</gene>
<protein>
    <recommendedName>
        <fullName evidence="13">NADH dehydrogenase [ubiquinone] 1 subunit C2</fullName>
    </recommendedName>
</protein>
<dbReference type="FunCoup" id="A0A7M6UG81">
    <property type="interactions" value="744"/>
</dbReference>
<dbReference type="InterPro" id="IPR009423">
    <property type="entry name" value="NDUC2"/>
</dbReference>
<keyword evidence="4" id="KW-0679">Respiratory chain</keyword>